<sequence length="506" mass="54613">MNSTGNNSSTTLVPHTVGGPFPPKEGQTLKALLIGVRGTANASLDFPELKAAHQDVERIKMLLIERYYYQSGDITILTDDEVPGHVQPTGIHILKAINDLVKDAKSGDRFTFLYETRGLPPPLSHASLILDSGHSAQIKSCLKDGGLDECLVPCDSNGSDNLITDTELSTALIIPLPSGSQLVAILDACHSGSLLDLKHGKSNRDLSTSISFRGNPRIPPRGNTRFLSILSNRKKLPPNPVTGLLARRSEFSMNLTCDPPPPSSRASGQDPKSMDRPGSTGSGPRPTFTYRAPTAISTSNTKEFTLPAVGEGDEVDSTLPGDFCVFPELQRCTSPDEMFSGRGFYQDLDAAVADSEMEDIPGGVKADVISLSSCREDQTAYEDEQGNTMTSALVDGLMSKPDQSLKEVLLFLSRTIEAQEVARYARVQAYKKDCQDRQARMEARNKKFHGLRAMSFITQDSFVIPSAVKRVWTLPARATELALKKKLALGEAGTVGYAPCAGSGVL</sequence>
<dbReference type="GO" id="GO:0005737">
    <property type="term" value="C:cytoplasm"/>
    <property type="evidence" value="ECO:0007669"/>
    <property type="project" value="TreeGrafter"/>
</dbReference>
<dbReference type="InterPro" id="IPR011600">
    <property type="entry name" value="Pept_C14_caspase"/>
</dbReference>
<dbReference type="PANTHER" id="PTHR48104">
    <property type="entry name" value="METACASPASE-4"/>
    <property type="match status" value="1"/>
</dbReference>
<dbReference type="GO" id="GO:0004197">
    <property type="term" value="F:cysteine-type endopeptidase activity"/>
    <property type="evidence" value="ECO:0007669"/>
    <property type="project" value="InterPro"/>
</dbReference>
<feature type="domain" description="Peptidase C14 caspase" evidence="3">
    <location>
        <begin position="30"/>
        <end position="423"/>
    </location>
</feature>
<feature type="region of interest" description="Disordered" evidence="2">
    <location>
        <begin position="252"/>
        <end position="291"/>
    </location>
</feature>
<gene>
    <name evidence="4" type="ORF">FB45DRAFT_273518</name>
</gene>
<dbReference type="PANTHER" id="PTHR48104:SF30">
    <property type="entry name" value="METACASPASE-1"/>
    <property type="match status" value="1"/>
</dbReference>
<evidence type="ECO:0000259" key="3">
    <source>
        <dbReference type="Pfam" id="PF00656"/>
    </source>
</evidence>
<evidence type="ECO:0000313" key="4">
    <source>
        <dbReference type="EMBL" id="KAJ7613168.1"/>
    </source>
</evidence>
<dbReference type="AlphaFoldDB" id="A0AAD7B7Q1"/>
<dbReference type="Proteomes" id="UP001221142">
    <property type="component" value="Unassembled WGS sequence"/>
</dbReference>
<evidence type="ECO:0000313" key="5">
    <source>
        <dbReference type="Proteomes" id="UP001221142"/>
    </source>
</evidence>
<dbReference type="Gene3D" id="3.40.50.12660">
    <property type="match status" value="1"/>
</dbReference>
<dbReference type="GO" id="GO:0006508">
    <property type="term" value="P:proteolysis"/>
    <property type="evidence" value="ECO:0007669"/>
    <property type="project" value="InterPro"/>
</dbReference>
<comment type="caution">
    <text evidence="4">The sequence shown here is derived from an EMBL/GenBank/DDBJ whole genome shotgun (WGS) entry which is preliminary data.</text>
</comment>
<keyword evidence="5" id="KW-1185">Reference proteome</keyword>
<dbReference type="Gene3D" id="3.40.50.1460">
    <property type="match status" value="1"/>
</dbReference>
<evidence type="ECO:0000256" key="1">
    <source>
        <dbReference type="ARBA" id="ARBA00009005"/>
    </source>
</evidence>
<organism evidence="4 5">
    <name type="scientific">Roridomyces roridus</name>
    <dbReference type="NCBI Taxonomy" id="1738132"/>
    <lineage>
        <taxon>Eukaryota</taxon>
        <taxon>Fungi</taxon>
        <taxon>Dikarya</taxon>
        <taxon>Basidiomycota</taxon>
        <taxon>Agaricomycotina</taxon>
        <taxon>Agaricomycetes</taxon>
        <taxon>Agaricomycetidae</taxon>
        <taxon>Agaricales</taxon>
        <taxon>Marasmiineae</taxon>
        <taxon>Mycenaceae</taxon>
        <taxon>Roridomyces</taxon>
    </lineage>
</organism>
<comment type="similarity">
    <text evidence="1">Belongs to the peptidase C14B family.</text>
</comment>
<dbReference type="EMBL" id="JARKIF010000029">
    <property type="protein sequence ID" value="KAJ7613168.1"/>
    <property type="molecule type" value="Genomic_DNA"/>
</dbReference>
<dbReference type="InterPro" id="IPR050452">
    <property type="entry name" value="Metacaspase"/>
</dbReference>
<feature type="compositionally biased region" description="Polar residues" evidence="2">
    <location>
        <begin position="1"/>
        <end position="13"/>
    </location>
</feature>
<evidence type="ECO:0000256" key="2">
    <source>
        <dbReference type="SAM" id="MobiDB-lite"/>
    </source>
</evidence>
<feature type="region of interest" description="Disordered" evidence="2">
    <location>
        <begin position="1"/>
        <end position="21"/>
    </location>
</feature>
<protein>
    <submittedName>
        <fullName evidence="4">Caspase domain-containing protein</fullName>
    </submittedName>
</protein>
<proteinExistence type="inferred from homology"/>
<name>A0AAD7B7Q1_9AGAR</name>
<dbReference type="Pfam" id="PF00656">
    <property type="entry name" value="Peptidase_C14"/>
    <property type="match status" value="1"/>
</dbReference>
<reference evidence="4" key="1">
    <citation type="submission" date="2023-03" db="EMBL/GenBank/DDBJ databases">
        <title>Massive genome expansion in bonnet fungi (Mycena s.s.) driven by repeated elements and novel gene families across ecological guilds.</title>
        <authorList>
            <consortium name="Lawrence Berkeley National Laboratory"/>
            <person name="Harder C.B."/>
            <person name="Miyauchi S."/>
            <person name="Viragh M."/>
            <person name="Kuo A."/>
            <person name="Thoen E."/>
            <person name="Andreopoulos B."/>
            <person name="Lu D."/>
            <person name="Skrede I."/>
            <person name="Drula E."/>
            <person name="Henrissat B."/>
            <person name="Morin E."/>
            <person name="Kohler A."/>
            <person name="Barry K."/>
            <person name="LaButti K."/>
            <person name="Morin E."/>
            <person name="Salamov A."/>
            <person name="Lipzen A."/>
            <person name="Mereny Z."/>
            <person name="Hegedus B."/>
            <person name="Baldrian P."/>
            <person name="Stursova M."/>
            <person name="Weitz H."/>
            <person name="Taylor A."/>
            <person name="Grigoriev I.V."/>
            <person name="Nagy L.G."/>
            <person name="Martin F."/>
            <person name="Kauserud H."/>
        </authorList>
    </citation>
    <scope>NUCLEOTIDE SEQUENCE</scope>
    <source>
        <strain evidence="4">9284</strain>
    </source>
</reference>
<accession>A0AAD7B7Q1</accession>